<name>A0A8S1NDG1_PARPR</name>
<evidence type="ECO:0000313" key="9">
    <source>
        <dbReference type="EMBL" id="CAD8090658.1"/>
    </source>
</evidence>
<keyword evidence="5" id="KW-0904">Protein phosphatase</keyword>
<dbReference type="Proteomes" id="UP000688137">
    <property type="component" value="Unassembled WGS sequence"/>
</dbReference>
<comment type="catalytic activity">
    <reaction evidence="7">
        <text>O-phospho-L-threonyl-[protein] + H2O = L-threonyl-[protein] + phosphate</text>
        <dbReference type="Rhea" id="RHEA:47004"/>
        <dbReference type="Rhea" id="RHEA-COMP:11060"/>
        <dbReference type="Rhea" id="RHEA-COMP:11605"/>
        <dbReference type="ChEBI" id="CHEBI:15377"/>
        <dbReference type="ChEBI" id="CHEBI:30013"/>
        <dbReference type="ChEBI" id="CHEBI:43474"/>
        <dbReference type="ChEBI" id="CHEBI:61977"/>
        <dbReference type="EC" id="3.1.3.16"/>
    </reaction>
</comment>
<keyword evidence="10" id="KW-1185">Reference proteome</keyword>
<dbReference type="SMART" id="SM00332">
    <property type="entry name" value="PP2Cc"/>
    <property type="match status" value="1"/>
</dbReference>
<dbReference type="PROSITE" id="PS51746">
    <property type="entry name" value="PPM_2"/>
    <property type="match status" value="1"/>
</dbReference>
<dbReference type="EC" id="3.1.3.16" evidence="2"/>
<dbReference type="OMA" id="INNGCER"/>
<dbReference type="EMBL" id="CAJJDM010000089">
    <property type="protein sequence ID" value="CAD8090658.1"/>
    <property type="molecule type" value="Genomic_DNA"/>
</dbReference>
<comment type="catalytic activity">
    <reaction evidence="6">
        <text>O-phospho-L-seryl-[protein] + H2O = L-seryl-[protein] + phosphate</text>
        <dbReference type="Rhea" id="RHEA:20629"/>
        <dbReference type="Rhea" id="RHEA-COMP:9863"/>
        <dbReference type="Rhea" id="RHEA-COMP:11604"/>
        <dbReference type="ChEBI" id="CHEBI:15377"/>
        <dbReference type="ChEBI" id="CHEBI:29999"/>
        <dbReference type="ChEBI" id="CHEBI:43474"/>
        <dbReference type="ChEBI" id="CHEBI:83421"/>
        <dbReference type="EC" id="3.1.3.16"/>
    </reaction>
</comment>
<dbReference type="AlphaFoldDB" id="A0A8S1NDG1"/>
<comment type="caution">
    <text evidence="9">The sequence shown here is derived from an EMBL/GenBank/DDBJ whole genome shotgun (WGS) entry which is preliminary data.</text>
</comment>
<dbReference type="PANTHER" id="PTHR13832:SF803">
    <property type="entry name" value="PROTEIN PHOSPHATASE 1G"/>
    <property type="match status" value="1"/>
</dbReference>
<evidence type="ECO:0000256" key="1">
    <source>
        <dbReference type="ARBA" id="ARBA00001946"/>
    </source>
</evidence>
<feature type="domain" description="PPM-type phosphatase" evidence="8">
    <location>
        <begin position="91"/>
        <end position="384"/>
    </location>
</feature>
<gene>
    <name evidence="9" type="ORF">PPRIM_AZ9-3.1.T0860145</name>
</gene>
<keyword evidence="3" id="KW-0479">Metal-binding</keyword>
<dbReference type="InterPro" id="IPR001932">
    <property type="entry name" value="PPM-type_phosphatase-like_dom"/>
</dbReference>
<evidence type="ECO:0000313" key="10">
    <source>
        <dbReference type="Proteomes" id="UP000688137"/>
    </source>
</evidence>
<organism evidence="9 10">
    <name type="scientific">Paramecium primaurelia</name>
    <dbReference type="NCBI Taxonomy" id="5886"/>
    <lineage>
        <taxon>Eukaryota</taxon>
        <taxon>Sar</taxon>
        <taxon>Alveolata</taxon>
        <taxon>Ciliophora</taxon>
        <taxon>Intramacronucleata</taxon>
        <taxon>Oligohymenophorea</taxon>
        <taxon>Peniculida</taxon>
        <taxon>Parameciidae</taxon>
        <taxon>Paramecium</taxon>
    </lineage>
</organism>
<comment type="cofactor">
    <cofactor evidence="1">
        <name>Mg(2+)</name>
        <dbReference type="ChEBI" id="CHEBI:18420"/>
    </cofactor>
</comment>
<dbReference type="InterPro" id="IPR015655">
    <property type="entry name" value="PP2C"/>
</dbReference>
<dbReference type="GO" id="GO:0046872">
    <property type="term" value="F:metal ion binding"/>
    <property type="evidence" value="ECO:0007669"/>
    <property type="project" value="UniProtKB-KW"/>
</dbReference>
<evidence type="ECO:0000256" key="4">
    <source>
        <dbReference type="ARBA" id="ARBA00022801"/>
    </source>
</evidence>
<accession>A0A8S1NDG1</accession>
<evidence type="ECO:0000256" key="3">
    <source>
        <dbReference type="ARBA" id="ARBA00022723"/>
    </source>
</evidence>
<proteinExistence type="predicted"/>
<evidence type="ECO:0000259" key="8">
    <source>
        <dbReference type="PROSITE" id="PS51746"/>
    </source>
</evidence>
<reference evidence="9" key="1">
    <citation type="submission" date="2021-01" db="EMBL/GenBank/DDBJ databases">
        <authorList>
            <consortium name="Genoscope - CEA"/>
            <person name="William W."/>
        </authorList>
    </citation>
    <scope>NUCLEOTIDE SEQUENCE</scope>
</reference>
<dbReference type="Pfam" id="PF00481">
    <property type="entry name" value="PP2C"/>
    <property type="match status" value="1"/>
</dbReference>
<dbReference type="GO" id="GO:0004722">
    <property type="term" value="F:protein serine/threonine phosphatase activity"/>
    <property type="evidence" value="ECO:0007669"/>
    <property type="project" value="UniProtKB-EC"/>
</dbReference>
<protein>
    <recommendedName>
        <fullName evidence="2">protein-serine/threonine phosphatase</fullName>
        <ecNumber evidence="2">3.1.3.16</ecNumber>
    </recommendedName>
</protein>
<evidence type="ECO:0000256" key="7">
    <source>
        <dbReference type="ARBA" id="ARBA00048336"/>
    </source>
</evidence>
<keyword evidence="4" id="KW-0378">Hydrolase</keyword>
<evidence type="ECO:0000256" key="2">
    <source>
        <dbReference type="ARBA" id="ARBA00013081"/>
    </source>
</evidence>
<evidence type="ECO:0000256" key="6">
    <source>
        <dbReference type="ARBA" id="ARBA00047761"/>
    </source>
</evidence>
<dbReference type="CDD" id="cd00143">
    <property type="entry name" value="PP2Cc"/>
    <property type="match status" value="1"/>
</dbReference>
<evidence type="ECO:0000256" key="5">
    <source>
        <dbReference type="ARBA" id="ARBA00022912"/>
    </source>
</evidence>
<dbReference type="PANTHER" id="PTHR13832">
    <property type="entry name" value="PROTEIN PHOSPHATASE 2C"/>
    <property type="match status" value="1"/>
</dbReference>
<sequence>MSSQQNKQKDVVNKQMIFALNPKQDSNLIDPIKFNKSNSYDPSYVKSEPLQKTISQVSNSNIGQFQDKDQSKHTNEVKNQKKQNKIKYIATRSIAGLKAYTKAQKDNQDSLFYKLEINKQVDKNLFLLADGHGEQGTKVSQYAIKSLSDCIYDMIESMSTQPKFIEQLNSNIISSFQKIESNLVNLSNIDITDSGTTMNLVITFENYLISANIGDTRTFYFQRSDKPDQLGPATLRIKQLSNQHTPEKEIESQRILESGGKIEQDTQGFQKTGPLKVKSKKQDIKGATITRSFGDALAKQVGIISLPDIHTFQIQQEGFLILATGSILDMIDIIDICRILTPITPPNSQAAIDNAAGQIIEEARKKAKLQPDIQDDYSLILVYIDMDLA</sequence>